<reference evidence="1 2" key="1">
    <citation type="journal article" date="2021" name="J. Hered.">
        <title>A chromosome-level genome assembly of the parasitoid wasp, Cotesia glomerata (Hymenoptera: Braconidae).</title>
        <authorList>
            <person name="Pinto B.J."/>
            <person name="Weis J.J."/>
            <person name="Gamble T."/>
            <person name="Ode P.J."/>
            <person name="Paul R."/>
            <person name="Zaspel J.M."/>
        </authorList>
    </citation>
    <scope>NUCLEOTIDE SEQUENCE [LARGE SCALE GENOMIC DNA]</scope>
    <source>
        <strain evidence="1">CgM1</strain>
    </source>
</reference>
<dbReference type="AlphaFoldDB" id="A0AAV7IK11"/>
<protein>
    <submittedName>
        <fullName evidence="1">Uncharacterized protein</fullName>
    </submittedName>
</protein>
<comment type="caution">
    <text evidence="1">The sequence shown here is derived from an EMBL/GenBank/DDBJ whole genome shotgun (WGS) entry which is preliminary data.</text>
</comment>
<evidence type="ECO:0000313" key="1">
    <source>
        <dbReference type="EMBL" id="KAH0552781.1"/>
    </source>
</evidence>
<organism evidence="1 2">
    <name type="scientific">Cotesia glomerata</name>
    <name type="common">Lepidopteran parasitic wasp</name>
    <name type="synonym">Apanteles glomeratus</name>
    <dbReference type="NCBI Taxonomy" id="32391"/>
    <lineage>
        <taxon>Eukaryota</taxon>
        <taxon>Metazoa</taxon>
        <taxon>Ecdysozoa</taxon>
        <taxon>Arthropoda</taxon>
        <taxon>Hexapoda</taxon>
        <taxon>Insecta</taxon>
        <taxon>Pterygota</taxon>
        <taxon>Neoptera</taxon>
        <taxon>Endopterygota</taxon>
        <taxon>Hymenoptera</taxon>
        <taxon>Apocrita</taxon>
        <taxon>Ichneumonoidea</taxon>
        <taxon>Braconidae</taxon>
        <taxon>Microgastrinae</taxon>
        <taxon>Cotesia</taxon>
    </lineage>
</organism>
<dbReference type="Proteomes" id="UP000826195">
    <property type="component" value="Unassembled WGS sequence"/>
</dbReference>
<proteinExistence type="predicted"/>
<sequence length="294" mass="34164">MCVSRDSLKPLLYPDIYLGDDKLDVSGLNSSNTENRAYFDAFKNYLDEITVCSGFYESKMSEMPSIKVINLNKFLGDSHEYNIMHDDHVVMQLSNKTKLHYVSRMHFGNCLFQNNHPIIVIWRSDTKVSALGSIESNRSGSSSKNNPLGDGNIEENAIKLEQNWFLFENIEEKAIKFEQYLSTVNKKAIKCKQDAFFDENIEEKAIKREQNLYLGKNIDEDSVKFEQYSFVVKNIEDKTIKFDKCSFLDGNIEENAIKLEQNWFLFENIEEKAIKFEQYLSTVNSIEEKAIKLR</sequence>
<name>A0AAV7IK11_COTGL</name>
<dbReference type="EMBL" id="JAHXZJ010001492">
    <property type="protein sequence ID" value="KAH0552781.1"/>
    <property type="molecule type" value="Genomic_DNA"/>
</dbReference>
<accession>A0AAV7IK11</accession>
<keyword evidence="2" id="KW-1185">Reference proteome</keyword>
<evidence type="ECO:0000313" key="2">
    <source>
        <dbReference type="Proteomes" id="UP000826195"/>
    </source>
</evidence>
<gene>
    <name evidence="1" type="ORF">KQX54_015149</name>
</gene>